<dbReference type="InterPro" id="IPR002347">
    <property type="entry name" value="SDR_fam"/>
</dbReference>
<comment type="caution">
    <text evidence="4">The sequence shown here is derived from an EMBL/GenBank/DDBJ whole genome shotgun (WGS) entry which is preliminary data.</text>
</comment>
<dbReference type="InterPro" id="IPR036291">
    <property type="entry name" value="NAD(P)-bd_dom_sf"/>
</dbReference>
<dbReference type="Proteomes" id="UP000799444">
    <property type="component" value="Unassembled WGS sequence"/>
</dbReference>
<dbReference type="PANTHER" id="PTHR24320">
    <property type="entry name" value="RETINOL DEHYDROGENASE"/>
    <property type="match status" value="1"/>
</dbReference>
<accession>A0A9P4R7Q6</accession>
<dbReference type="PRINTS" id="PR00081">
    <property type="entry name" value="GDHRDH"/>
</dbReference>
<comment type="similarity">
    <text evidence="1">Belongs to the short-chain dehydrogenases/reductases (SDR) family.</text>
</comment>
<keyword evidence="2" id="KW-0521">NADP</keyword>
<protein>
    <submittedName>
        <fullName evidence="4">Retinol dehydrogenase</fullName>
    </submittedName>
</protein>
<proteinExistence type="inferred from homology"/>
<evidence type="ECO:0000256" key="2">
    <source>
        <dbReference type="ARBA" id="ARBA00022857"/>
    </source>
</evidence>
<dbReference type="AlphaFoldDB" id="A0A9P4R7Q6"/>
<evidence type="ECO:0000256" key="1">
    <source>
        <dbReference type="ARBA" id="ARBA00006484"/>
    </source>
</evidence>
<sequence length="325" mass="36163">MSWAFPFLYRQLFVPPPVPTKSFRHQTVIVTGANVGLGLECARHVLRLGASKVILACRNTSKGEEAATELRNSSRCAKDTIEVWQLDLSSYESVGAFARRVINLPRLDVLFANAGIHAVDFTMVEGHEATITTNVISTAYLCFLLCPTLRSTATKFGTQTNIVITSSELYRQAKFVEAQAPEGQIFATMDNGDRSLMEDRYNVSKLIEYFFVRSMAESMPLAQNKVIINCVAPGFCKSRLIREREDSLLIRMSVKALARPTEVGARTLVHAADAGPKSHGQILIDDHVQKDKDIFGGKKEREIQDRLWKELTSILEGIRAGVTKI</sequence>
<keyword evidence="3" id="KW-0560">Oxidoreductase</keyword>
<dbReference type="GO" id="GO:0016491">
    <property type="term" value="F:oxidoreductase activity"/>
    <property type="evidence" value="ECO:0007669"/>
    <property type="project" value="UniProtKB-KW"/>
</dbReference>
<dbReference type="EMBL" id="ML996103">
    <property type="protein sequence ID" value="KAF2739640.1"/>
    <property type="molecule type" value="Genomic_DNA"/>
</dbReference>
<keyword evidence="5" id="KW-1185">Reference proteome</keyword>
<dbReference type="SUPFAM" id="SSF51735">
    <property type="entry name" value="NAD(P)-binding Rossmann-fold domains"/>
    <property type="match status" value="1"/>
</dbReference>
<organism evidence="4 5">
    <name type="scientific">Polyplosphaeria fusca</name>
    <dbReference type="NCBI Taxonomy" id="682080"/>
    <lineage>
        <taxon>Eukaryota</taxon>
        <taxon>Fungi</taxon>
        <taxon>Dikarya</taxon>
        <taxon>Ascomycota</taxon>
        <taxon>Pezizomycotina</taxon>
        <taxon>Dothideomycetes</taxon>
        <taxon>Pleosporomycetidae</taxon>
        <taxon>Pleosporales</taxon>
        <taxon>Tetraplosphaeriaceae</taxon>
        <taxon>Polyplosphaeria</taxon>
    </lineage>
</organism>
<gene>
    <name evidence="4" type="ORF">EJ04DRAFT_572800</name>
</gene>
<evidence type="ECO:0000256" key="3">
    <source>
        <dbReference type="ARBA" id="ARBA00023002"/>
    </source>
</evidence>
<reference evidence="4" key="1">
    <citation type="journal article" date="2020" name="Stud. Mycol.">
        <title>101 Dothideomycetes genomes: a test case for predicting lifestyles and emergence of pathogens.</title>
        <authorList>
            <person name="Haridas S."/>
            <person name="Albert R."/>
            <person name="Binder M."/>
            <person name="Bloem J."/>
            <person name="Labutti K."/>
            <person name="Salamov A."/>
            <person name="Andreopoulos B."/>
            <person name="Baker S."/>
            <person name="Barry K."/>
            <person name="Bills G."/>
            <person name="Bluhm B."/>
            <person name="Cannon C."/>
            <person name="Castanera R."/>
            <person name="Culley D."/>
            <person name="Daum C."/>
            <person name="Ezra D."/>
            <person name="Gonzalez J."/>
            <person name="Henrissat B."/>
            <person name="Kuo A."/>
            <person name="Liang C."/>
            <person name="Lipzen A."/>
            <person name="Lutzoni F."/>
            <person name="Magnuson J."/>
            <person name="Mondo S."/>
            <person name="Nolan M."/>
            <person name="Ohm R."/>
            <person name="Pangilinan J."/>
            <person name="Park H.-J."/>
            <person name="Ramirez L."/>
            <person name="Alfaro M."/>
            <person name="Sun H."/>
            <person name="Tritt A."/>
            <person name="Yoshinaga Y."/>
            <person name="Zwiers L.-H."/>
            <person name="Turgeon B."/>
            <person name="Goodwin S."/>
            <person name="Spatafora J."/>
            <person name="Crous P."/>
            <person name="Grigoriev I."/>
        </authorList>
    </citation>
    <scope>NUCLEOTIDE SEQUENCE</scope>
    <source>
        <strain evidence="4">CBS 125425</strain>
    </source>
</reference>
<name>A0A9P4R7Q6_9PLEO</name>
<evidence type="ECO:0000313" key="4">
    <source>
        <dbReference type="EMBL" id="KAF2739640.1"/>
    </source>
</evidence>
<evidence type="ECO:0000313" key="5">
    <source>
        <dbReference type="Proteomes" id="UP000799444"/>
    </source>
</evidence>
<dbReference type="Pfam" id="PF00106">
    <property type="entry name" value="adh_short"/>
    <property type="match status" value="1"/>
</dbReference>
<dbReference type="Gene3D" id="3.40.50.720">
    <property type="entry name" value="NAD(P)-binding Rossmann-like Domain"/>
    <property type="match status" value="1"/>
</dbReference>
<dbReference type="OrthoDB" id="542013at2759"/>
<dbReference type="PANTHER" id="PTHR24320:SF252">
    <property type="entry name" value="DEHYDROGENASE_REDUCTASE FAMILY PROTEIN, PUTATIVE (AFU_ORTHOLOGUE AFUA_3G08550)-RELATED"/>
    <property type="match status" value="1"/>
</dbReference>